<dbReference type="Pfam" id="PF00201">
    <property type="entry name" value="UDPGT"/>
    <property type="match status" value="1"/>
</dbReference>
<proteinExistence type="inferred from homology"/>
<dbReference type="InterPro" id="IPR050271">
    <property type="entry name" value="UDP-glycosyltransferase"/>
</dbReference>
<keyword evidence="6" id="KW-1185">Reference proteome</keyword>
<evidence type="ECO:0000256" key="1">
    <source>
        <dbReference type="ARBA" id="ARBA00009995"/>
    </source>
</evidence>
<dbReference type="PANTHER" id="PTHR48043">
    <property type="entry name" value="EG:EG0003.4 PROTEIN-RELATED"/>
    <property type="match status" value="1"/>
</dbReference>
<dbReference type="SUPFAM" id="SSF53756">
    <property type="entry name" value="UDP-Glycosyltransferase/glycogen phosphorylase"/>
    <property type="match status" value="1"/>
</dbReference>
<comment type="caution">
    <text evidence="5">The sequence shown here is derived from an EMBL/GenBank/DDBJ whole genome shotgun (WGS) entry which is preliminary data.</text>
</comment>
<evidence type="ECO:0000256" key="4">
    <source>
        <dbReference type="SAM" id="Phobius"/>
    </source>
</evidence>
<dbReference type="Gene3D" id="3.40.50.2000">
    <property type="entry name" value="Glycogen Phosphorylase B"/>
    <property type="match status" value="1"/>
</dbReference>
<dbReference type="AlphaFoldDB" id="A0A1D2NEJ3"/>
<comment type="similarity">
    <text evidence="1">Belongs to the UDP-glycosyltransferase family.</text>
</comment>
<accession>A0A1D2NEJ3</accession>
<gene>
    <name evidence="5" type="ORF">Ocin01_03286</name>
</gene>
<dbReference type="OMA" id="LENNMAW"/>
<keyword evidence="4" id="KW-1133">Transmembrane helix</keyword>
<evidence type="ECO:0000256" key="3">
    <source>
        <dbReference type="ARBA" id="ARBA00022679"/>
    </source>
</evidence>
<dbReference type="EMBL" id="LJIJ01000076">
    <property type="protein sequence ID" value="ODN03396.1"/>
    <property type="molecule type" value="Genomic_DNA"/>
</dbReference>
<dbReference type="STRING" id="48709.A0A1D2NEJ3"/>
<sequence>MPFYWSYYKNAKFSPMLQEAARPLFGDDEVLPSLYELENNMAWLVGLQRRLPKIKNFMDKSGSEGVVLISFGSTVLLNTVSTHQQAMFFHMIHEFPDVRFIMRWSGPLPKFLDEAPSNLLVSEWLPQKEILNHPKLKLFVTHGGVSSIQEATYYGIPMIVIPLFADQDYNAYRIEAQEVGLRAEIRGMTADTLVTAVDKILKDDKYKKNMVKKSAIFRDRPQNPVDTAVFWTEFALRHEETMSTFRPMNQHLNAFQRRLLDVYVFFAGLLILVFVVFLIILKNVIPLIRNSSHKEKYDREKLKKEE</sequence>
<keyword evidence="3 5" id="KW-0808">Transferase</keyword>
<dbReference type="InterPro" id="IPR002213">
    <property type="entry name" value="UDP_glucos_trans"/>
</dbReference>
<keyword evidence="2" id="KW-0328">Glycosyltransferase</keyword>
<reference evidence="5 6" key="1">
    <citation type="journal article" date="2016" name="Genome Biol. Evol.">
        <title>Gene Family Evolution Reflects Adaptation to Soil Environmental Stressors in the Genome of the Collembolan Orchesella cincta.</title>
        <authorList>
            <person name="Faddeeva-Vakhrusheva A."/>
            <person name="Derks M.F."/>
            <person name="Anvar S.Y."/>
            <person name="Agamennone V."/>
            <person name="Suring W."/>
            <person name="Smit S."/>
            <person name="van Straalen N.M."/>
            <person name="Roelofs D."/>
        </authorList>
    </citation>
    <scope>NUCLEOTIDE SEQUENCE [LARGE SCALE GENOMIC DNA]</scope>
    <source>
        <tissue evidence="5">Mixed pool</tissue>
    </source>
</reference>
<evidence type="ECO:0000313" key="6">
    <source>
        <dbReference type="Proteomes" id="UP000094527"/>
    </source>
</evidence>
<organism evidence="5 6">
    <name type="scientific">Orchesella cincta</name>
    <name type="common">Springtail</name>
    <name type="synonym">Podura cincta</name>
    <dbReference type="NCBI Taxonomy" id="48709"/>
    <lineage>
        <taxon>Eukaryota</taxon>
        <taxon>Metazoa</taxon>
        <taxon>Ecdysozoa</taxon>
        <taxon>Arthropoda</taxon>
        <taxon>Hexapoda</taxon>
        <taxon>Collembola</taxon>
        <taxon>Entomobryomorpha</taxon>
        <taxon>Entomobryoidea</taxon>
        <taxon>Orchesellidae</taxon>
        <taxon>Orchesellinae</taxon>
        <taxon>Orchesella</taxon>
    </lineage>
</organism>
<evidence type="ECO:0000313" key="5">
    <source>
        <dbReference type="EMBL" id="ODN03396.1"/>
    </source>
</evidence>
<dbReference type="GO" id="GO:0008194">
    <property type="term" value="F:UDP-glycosyltransferase activity"/>
    <property type="evidence" value="ECO:0007669"/>
    <property type="project" value="InterPro"/>
</dbReference>
<dbReference type="OrthoDB" id="5835829at2759"/>
<keyword evidence="4" id="KW-0812">Transmembrane</keyword>
<feature type="transmembrane region" description="Helical" evidence="4">
    <location>
        <begin position="262"/>
        <end position="281"/>
    </location>
</feature>
<dbReference type="CDD" id="cd03784">
    <property type="entry name" value="GT1_Gtf-like"/>
    <property type="match status" value="1"/>
</dbReference>
<protein>
    <submittedName>
        <fullName evidence="5">UDP-glucuronosyltransferase 2B15</fullName>
    </submittedName>
</protein>
<evidence type="ECO:0000256" key="2">
    <source>
        <dbReference type="ARBA" id="ARBA00022676"/>
    </source>
</evidence>
<name>A0A1D2NEJ3_ORCCI</name>
<keyword evidence="4" id="KW-0472">Membrane</keyword>
<dbReference type="Proteomes" id="UP000094527">
    <property type="component" value="Unassembled WGS sequence"/>
</dbReference>
<dbReference type="PANTHER" id="PTHR48043:SF145">
    <property type="entry name" value="FI06409P-RELATED"/>
    <property type="match status" value="1"/>
</dbReference>
<dbReference type="FunFam" id="3.40.50.2000:FF:000021">
    <property type="entry name" value="UDP-glucuronosyltransferase"/>
    <property type="match status" value="1"/>
</dbReference>